<dbReference type="PANTHER" id="PTHR43744:SF9">
    <property type="entry name" value="POLYGALACTURONAN_RHAMNOGALACTURONAN TRANSPORT SYSTEM PERMEASE PROTEIN YTCP"/>
    <property type="match status" value="1"/>
</dbReference>
<sequence>MQFQLTKGDKIFNWANIIIVSIFTLLVLYPLLFVVFASLSDPRQIFDDVLLLWPKGFTLDGYKRVLGNTDIWMGFKNAAIYTVLGTAVNVVMTTLAAYPLSRRDFRGRHVITILFTFTMFFSGGLIPTYIVNQSLGIVNTAWVMIIPGAISVYNMIIMRTYFQQNIPLELEESSFIDGATDLQLLLKVVLPLSTPIIAVMMMFYGVGRWNSYFDAMIYLSDRELFPLQLILREILVQNQMGDSVNQSIMSANQSEVNALKQSIKYTVVVISSVPVLIFYPIVSKYFEKGIMVGAIKG</sequence>
<dbReference type="InterPro" id="IPR000515">
    <property type="entry name" value="MetI-like"/>
</dbReference>
<keyword evidence="6 7" id="KW-0472">Membrane</keyword>
<dbReference type="RefSeq" id="WP_210088519.1">
    <property type="nucleotide sequence ID" value="NZ_JAGGKG010000005.1"/>
</dbReference>
<feature type="transmembrane region" description="Helical" evidence="7">
    <location>
        <begin position="263"/>
        <end position="282"/>
    </location>
</feature>
<feature type="transmembrane region" description="Helical" evidence="7">
    <location>
        <begin position="184"/>
        <end position="206"/>
    </location>
</feature>
<keyword evidence="3" id="KW-1003">Cell membrane</keyword>
<evidence type="ECO:0000256" key="6">
    <source>
        <dbReference type="ARBA" id="ARBA00023136"/>
    </source>
</evidence>
<comment type="caution">
    <text evidence="9">The sequence shown here is derived from an EMBL/GenBank/DDBJ whole genome shotgun (WGS) entry which is preliminary data.</text>
</comment>
<evidence type="ECO:0000256" key="3">
    <source>
        <dbReference type="ARBA" id="ARBA00022475"/>
    </source>
</evidence>
<keyword evidence="10" id="KW-1185">Reference proteome</keyword>
<dbReference type="EMBL" id="JAGGKG010000005">
    <property type="protein sequence ID" value="MBP1904850.1"/>
    <property type="molecule type" value="Genomic_DNA"/>
</dbReference>
<feature type="transmembrane region" description="Helical" evidence="7">
    <location>
        <begin position="110"/>
        <end position="130"/>
    </location>
</feature>
<dbReference type="InterPro" id="IPR035906">
    <property type="entry name" value="MetI-like_sf"/>
</dbReference>
<dbReference type="CDD" id="cd06261">
    <property type="entry name" value="TM_PBP2"/>
    <property type="match status" value="1"/>
</dbReference>
<feature type="transmembrane region" description="Helical" evidence="7">
    <location>
        <begin position="136"/>
        <end position="156"/>
    </location>
</feature>
<dbReference type="PROSITE" id="PS50928">
    <property type="entry name" value="ABC_TM1"/>
    <property type="match status" value="1"/>
</dbReference>
<evidence type="ECO:0000313" key="10">
    <source>
        <dbReference type="Proteomes" id="UP001519272"/>
    </source>
</evidence>
<proteinExistence type="predicted"/>
<evidence type="ECO:0000256" key="7">
    <source>
        <dbReference type="SAM" id="Phobius"/>
    </source>
</evidence>
<evidence type="ECO:0000256" key="2">
    <source>
        <dbReference type="ARBA" id="ARBA00022448"/>
    </source>
</evidence>
<dbReference type="SUPFAM" id="SSF161098">
    <property type="entry name" value="MetI-like"/>
    <property type="match status" value="1"/>
</dbReference>
<evidence type="ECO:0000256" key="5">
    <source>
        <dbReference type="ARBA" id="ARBA00022989"/>
    </source>
</evidence>
<keyword evidence="5 7" id="KW-1133">Transmembrane helix</keyword>
<evidence type="ECO:0000256" key="1">
    <source>
        <dbReference type="ARBA" id="ARBA00004651"/>
    </source>
</evidence>
<dbReference type="Proteomes" id="UP001519272">
    <property type="component" value="Unassembled WGS sequence"/>
</dbReference>
<keyword evidence="2" id="KW-0813">Transport</keyword>
<keyword evidence="4 7" id="KW-0812">Transmembrane</keyword>
<reference evidence="9 10" key="1">
    <citation type="submission" date="2021-03" db="EMBL/GenBank/DDBJ databases">
        <title>Genomic Encyclopedia of Type Strains, Phase IV (KMG-IV): sequencing the most valuable type-strain genomes for metagenomic binning, comparative biology and taxonomic classification.</title>
        <authorList>
            <person name="Goeker M."/>
        </authorList>
    </citation>
    <scope>NUCLEOTIDE SEQUENCE [LARGE SCALE GENOMIC DNA]</scope>
    <source>
        <strain evidence="9 10">DSM 14349</strain>
    </source>
</reference>
<feature type="domain" description="ABC transmembrane type-1" evidence="8">
    <location>
        <begin position="75"/>
        <end position="282"/>
    </location>
</feature>
<evidence type="ECO:0000313" key="9">
    <source>
        <dbReference type="EMBL" id="MBP1904850.1"/>
    </source>
</evidence>
<feature type="transmembrane region" description="Helical" evidence="7">
    <location>
        <begin position="78"/>
        <end position="98"/>
    </location>
</feature>
<evidence type="ECO:0000256" key="4">
    <source>
        <dbReference type="ARBA" id="ARBA00022692"/>
    </source>
</evidence>
<evidence type="ECO:0000259" key="8">
    <source>
        <dbReference type="PROSITE" id="PS50928"/>
    </source>
</evidence>
<gene>
    <name evidence="9" type="ORF">J2Z32_001474</name>
</gene>
<accession>A0ABS4FQJ5</accession>
<dbReference type="PANTHER" id="PTHR43744">
    <property type="entry name" value="ABC TRANSPORTER PERMEASE PROTEIN MG189-RELATED-RELATED"/>
    <property type="match status" value="1"/>
</dbReference>
<dbReference type="Gene3D" id="1.10.3720.10">
    <property type="entry name" value="MetI-like"/>
    <property type="match status" value="1"/>
</dbReference>
<name>A0ABS4FQJ5_9BACL</name>
<protein>
    <submittedName>
        <fullName evidence="9">Aldouronate transport system permease protein</fullName>
    </submittedName>
</protein>
<feature type="transmembrane region" description="Helical" evidence="7">
    <location>
        <begin position="12"/>
        <end position="39"/>
    </location>
</feature>
<organism evidence="9 10">
    <name type="scientific">Paenibacillus turicensis</name>
    <dbReference type="NCBI Taxonomy" id="160487"/>
    <lineage>
        <taxon>Bacteria</taxon>
        <taxon>Bacillati</taxon>
        <taxon>Bacillota</taxon>
        <taxon>Bacilli</taxon>
        <taxon>Bacillales</taxon>
        <taxon>Paenibacillaceae</taxon>
        <taxon>Paenibacillus</taxon>
    </lineage>
</organism>
<comment type="subcellular location">
    <subcellularLocation>
        <location evidence="1">Cell membrane</location>
        <topology evidence="1">Multi-pass membrane protein</topology>
    </subcellularLocation>
</comment>